<sequence>MNYTFNSEVAKTIGVDGAVMLQNIYYWIAKNKANNKHFYDDNYWTYNSVKAFECLFPFWSNKQITRILKKLVDDGYLITGNYNKQNYDRTKWYAITQKGYSIFPNGQMDLPKQANGFDHLGKPIPNINTDNKTNIKYTSQDIEDVWNIYPNKKGKTKSFGYISKILNKYSKEELIRAVERYALEVKNYDKQFILHGSTFFYSRYEDYLDDNYSQSSNQDKNITDDGIREF</sequence>
<evidence type="ECO:0000313" key="1">
    <source>
        <dbReference type="EMBL" id="CAG9703963.1"/>
    </source>
</evidence>
<proteinExistence type="predicted"/>
<protein>
    <recommendedName>
        <fullName evidence="4">Replication protein</fullName>
    </recommendedName>
</protein>
<dbReference type="EMBL" id="CAMTCP010000036">
    <property type="protein sequence ID" value="CAI3542277.1"/>
    <property type="molecule type" value="Genomic_DNA"/>
</dbReference>
<dbReference type="EMBL" id="CAKJVE010000004">
    <property type="protein sequence ID" value="CAG9703963.1"/>
    <property type="molecule type" value="Genomic_DNA"/>
</dbReference>
<evidence type="ECO:0000313" key="3">
    <source>
        <dbReference type="Proteomes" id="UP000789738"/>
    </source>
</evidence>
<dbReference type="InterPro" id="IPR036390">
    <property type="entry name" value="WH_DNA-bd_sf"/>
</dbReference>
<organism evidence="1 3">
    <name type="scientific">Clostridium neonatale</name>
    <dbReference type="NCBI Taxonomy" id="137838"/>
    <lineage>
        <taxon>Bacteria</taxon>
        <taxon>Bacillati</taxon>
        <taxon>Bacillota</taxon>
        <taxon>Clostridia</taxon>
        <taxon>Eubacteriales</taxon>
        <taxon>Clostridiaceae</taxon>
        <taxon>Clostridium</taxon>
    </lineage>
</organism>
<dbReference type="RefSeq" id="WP_210888096.1">
    <property type="nucleotide sequence ID" value="NZ_CAKJVE010000004.1"/>
</dbReference>
<gene>
    <name evidence="2" type="ORF">CNEO2_1320006</name>
    <name evidence="1" type="ORF">CNEO_40880</name>
</gene>
<evidence type="ECO:0008006" key="4">
    <source>
        <dbReference type="Google" id="ProtNLM"/>
    </source>
</evidence>
<accession>A0AA86MR43</accession>
<reference evidence="1" key="1">
    <citation type="submission" date="2021-10" db="EMBL/GenBank/DDBJ databases">
        <authorList>
            <person name="Mesa V."/>
        </authorList>
    </citation>
    <scope>NUCLEOTIDE SEQUENCE</scope>
    <source>
        <strain evidence="1">CC3_PB</strain>
    </source>
</reference>
<reference evidence="2" key="2">
    <citation type="submission" date="2022-10" db="EMBL/GenBank/DDBJ databases">
        <authorList>
            <person name="Aires J."/>
            <person name="Mesa V."/>
        </authorList>
    </citation>
    <scope>NUCLEOTIDE SEQUENCE</scope>
    <source>
        <strain evidence="2">Clostridium neonatale JD116</strain>
    </source>
</reference>
<name>A0AA86MR43_9CLOT</name>
<dbReference type="AlphaFoldDB" id="A0AA86MR43"/>
<evidence type="ECO:0000313" key="2">
    <source>
        <dbReference type="EMBL" id="CAI3542277.1"/>
    </source>
</evidence>
<dbReference type="SUPFAM" id="SSF46785">
    <property type="entry name" value="Winged helix' DNA-binding domain"/>
    <property type="match status" value="1"/>
</dbReference>
<dbReference type="Proteomes" id="UP001189143">
    <property type="component" value="Unassembled WGS sequence"/>
</dbReference>
<dbReference type="Proteomes" id="UP000789738">
    <property type="component" value="Unassembled WGS sequence"/>
</dbReference>
<comment type="caution">
    <text evidence="1">The sequence shown here is derived from an EMBL/GenBank/DDBJ whole genome shotgun (WGS) entry which is preliminary data.</text>
</comment>